<feature type="region of interest" description="Disordered" evidence="1">
    <location>
        <begin position="170"/>
        <end position="199"/>
    </location>
</feature>
<dbReference type="OrthoDB" id="4203030at2759"/>
<dbReference type="Proteomes" id="UP000283895">
    <property type="component" value="Unassembled WGS sequence"/>
</dbReference>
<gene>
    <name evidence="2" type="ORF">VMCG_08524</name>
</gene>
<feature type="compositionally biased region" description="Gly residues" evidence="1">
    <location>
        <begin position="172"/>
        <end position="194"/>
    </location>
</feature>
<evidence type="ECO:0000313" key="2">
    <source>
        <dbReference type="EMBL" id="ROV95432.1"/>
    </source>
</evidence>
<proteinExistence type="predicted"/>
<feature type="region of interest" description="Disordered" evidence="1">
    <location>
        <begin position="37"/>
        <end position="117"/>
    </location>
</feature>
<evidence type="ECO:0000313" key="3">
    <source>
        <dbReference type="Proteomes" id="UP000283895"/>
    </source>
</evidence>
<reference evidence="2 3" key="1">
    <citation type="submission" date="2015-09" db="EMBL/GenBank/DDBJ databases">
        <title>Host preference determinants of Valsa canker pathogens revealed by comparative genomics.</title>
        <authorList>
            <person name="Yin Z."/>
            <person name="Huang L."/>
        </authorList>
    </citation>
    <scope>NUCLEOTIDE SEQUENCE [LARGE SCALE GENOMIC DNA]</scope>
    <source>
        <strain evidence="2 3">03-1</strain>
    </source>
</reference>
<accession>A0A423VWQ9</accession>
<keyword evidence="3" id="KW-1185">Reference proteome</keyword>
<feature type="compositionally biased region" description="Low complexity" evidence="1">
    <location>
        <begin position="57"/>
        <end position="67"/>
    </location>
</feature>
<organism evidence="2 3">
    <name type="scientific">Cytospora schulzeri</name>
    <dbReference type="NCBI Taxonomy" id="448051"/>
    <lineage>
        <taxon>Eukaryota</taxon>
        <taxon>Fungi</taxon>
        <taxon>Dikarya</taxon>
        <taxon>Ascomycota</taxon>
        <taxon>Pezizomycotina</taxon>
        <taxon>Sordariomycetes</taxon>
        <taxon>Sordariomycetidae</taxon>
        <taxon>Diaporthales</taxon>
        <taxon>Cytosporaceae</taxon>
        <taxon>Cytospora</taxon>
    </lineage>
</organism>
<protein>
    <submittedName>
        <fullName evidence="2">Uncharacterized protein</fullName>
    </submittedName>
</protein>
<dbReference type="EMBL" id="LKEA01000036">
    <property type="protein sequence ID" value="ROV95432.1"/>
    <property type="molecule type" value="Genomic_DNA"/>
</dbReference>
<comment type="caution">
    <text evidence="2">The sequence shown here is derived from an EMBL/GenBank/DDBJ whole genome shotgun (WGS) entry which is preliminary data.</text>
</comment>
<dbReference type="AlphaFoldDB" id="A0A423VWQ9"/>
<sequence length="276" mass="29435">MATLEIDTHNLNSFSPDDFETASIRSAAPSYISEAPSYHTTVSTTEPIPPYSPPEYTNNNNTASANAGGPTQAASGPGSRAHNSTVPSLLPSHTAHIPTPGLPPIPPVGGHHSTTDLPSLGAFRIPSWSTVNTNPTYHRVANRRAQAAMSSSEGLLRNATRILERVNEEVGSAGGAGGAGAGGGGSGAATPGGDGRVRPLEDPYLVGEVAAARARRERLARENGDDVLHSEDRRWDWFLAQTKDWEERDVSWKQFRRDMQQTTSRGRLARRIGAGR</sequence>
<evidence type="ECO:0000256" key="1">
    <source>
        <dbReference type="SAM" id="MobiDB-lite"/>
    </source>
</evidence>
<name>A0A423VWQ9_9PEZI</name>